<dbReference type="PANTHER" id="PTHR23522">
    <property type="entry name" value="BLL5896 PROTEIN"/>
    <property type="match status" value="1"/>
</dbReference>
<dbReference type="EMBL" id="OCMT01000001">
    <property type="protein sequence ID" value="SOD12886.1"/>
    <property type="molecule type" value="Genomic_DNA"/>
</dbReference>
<dbReference type="GO" id="GO:0015213">
    <property type="term" value="F:uridine transmembrane transporter activity"/>
    <property type="evidence" value="ECO:0007669"/>
    <property type="project" value="TreeGrafter"/>
</dbReference>
<evidence type="ECO:0000313" key="8">
    <source>
        <dbReference type="EMBL" id="SOD12886.1"/>
    </source>
</evidence>
<evidence type="ECO:0000256" key="2">
    <source>
        <dbReference type="ARBA" id="ARBA00022448"/>
    </source>
</evidence>
<feature type="transmembrane region" description="Helical" evidence="7">
    <location>
        <begin position="12"/>
        <end position="30"/>
    </location>
</feature>
<keyword evidence="2" id="KW-0813">Transport</keyword>
<feature type="transmembrane region" description="Helical" evidence="7">
    <location>
        <begin position="251"/>
        <end position="272"/>
    </location>
</feature>
<feature type="transmembrane region" description="Helical" evidence="7">
    <location>
        <begin position="133"/>
        <end position="150"/>
    </location>
</feature>
<dbReference type="GO" id="GO:0015212">
    <property type="term" value="F:cytidine transmembrane transporter activity"/>
    <property type="evidence" value="ECO:0007669"/>
    <property type="project" value="TreeGrafter"/>
</dbReference>
<dbReference type="RefSeq" id="WP_097129122.1">
    <property type="nucleotide sequence ID" value="NZ_OCMT01000001.1"/>
</dbReference>
<protein>
    <submittedName>
        <fullName evidence="8">MFS transporter, NHS family, xanthosine permease</fullName>
    </submittedName>
</protein>
<name>A0A285ZTC4_9SPHI</name>
<reference evidence="9" key="1">
    <citation type="submission" date="2017-09" db="EMBL/GenBank/DDBJ databases">
        <authorList>
            <person name="Varghese N."/>
            <person name="Submissions S."/>
        </authorList>
    </citation>
    <scope>NUCLEOTIDE SEQUENCE [LARGE SCALE GENOMIC DNA]</scope>
    <source>
        <strain evidence="9">CGMCC 1.12803</strain>
    </source>
</reference>
<evidence type="ECO:0000256" key="7">
    <source>
        <dbReference type="SAM" id="Phobius"/>
    </source>
</evidence>
<dbReference type="InterPro" id="IPR036259">
    <property type="entry name" value="MFS_trans_sf"/>
</dbReference>
<dbReference type="Pfam" id="PF03825">
    <property type="entry name" value="Nuc_H_symport"/>
    <property type="match status" value="1"/>
</dbReference>
<evidence type="ECO:0000256" key="3">
    <source>
        <dbReference type="ARBA" id="ARBA00022475"/>
    </source>
</evidence>
<dbReference type="Gene3D" id="1.20.1250.20">
    <property type="entry name" value="MFS general substrate transporter like domains"/>
    <property type="match status" value="2"/>
</dbReference>
<evidence type="ECO:0000313" key="9">
    <source>
        <dbReference type="Proteomes" id="UP000219281"/>
    </source>
</evidence>
<feature type="transmembrane region" description="Helical" evidence="7">
    <location>
        <begin position="42"/>
        <end position="62"/>
    </location>
</feature>
<dbReference type="InterPro" id="IPR004740">
    <property type="entry name" value="Nuc_H_symport"/>
</dbReference>
<dbReference type="GO" id="GO:0005886">
    <property type="term" value="C:plasma membrane"/>
    <property type="evidence" value="ECO:0007669"/>
    <property type="project" value="UniProtKB-SubCell"/>
</dbReference>
<evidence type="ECO:0000256" key="4">
    <source>
        <dbReference type="ARBA" id="ARBA00022692"/>
    </source>
</evidence>
<feature type="transmembrane region" description="Helical" evidence="7">
    <location>
        <begin position="425"/>
        <end position="444"/>
    </location>
</feature>
<evidence type="ECO:0000256" key="6">
    <source>
        <dbReference type="ARBA" id="ARBA00023136"/>
    </source>
</evidence>
<feature type="transmembrane region" description="Helical" evidence="7">
    <location>
        <begin position="212"/>
        <end position="231"/>
    </location>
</feature>
<comment type="subcellular location">
    <subcellularLocation>
        <location evidence="1">Cell membrane</location>
        <topology evidence="1">Multi-pass membrane protein</topology>
    </subcellularLocation>
</comment>
<feature type="transmembrane region" description="Helical" evidence="7">
    <location>
        <begin position="94"/>
        <end position="112"/>
    </location>
</feature>
<evidence type="ECO:0000256" key="1">
    <source>
        <dbReference type="ARBA" id="ARBA00004651"/>
    </source>
</evidence>
<keyword evidence="9" id="KW-1185">Reference proteome</keyword>
<feature type="transmembrane region" description="Helical" evidence="7">
    <location>
        <begin position="162"/>
        <end position="179"/>
    </location>
</feature>
<evidence type="ECO:0000256" key="5">
    <source>
        <dbReference type="ARBA" id="ARBA00022989"/>
    </source>
</evidence>
<feature type="transmembrane region" description="Helical" evidence="7">
    <location>
        <begin position="71"/>
        <end position="88"/>
    </location>
</feature>
<dbReference type="NCBIfam" id="TIGR00889">
    <property type="entry name" value="2A0110"/>
    <property type="match status" value="1"/>
</dbReference>
<accession>A0A285ZTC4</accession>
<dbReference type="OrthoDB" id="9783013at2"/>
<keyword evidence="6 7" id="KW-0472">Membrane</keyword>
<feature type="transmembrane region" description="Helical" evidence="7">
    <location>
        <begin position="308"/>
        <end position="327"/>
    </location>
</feature>
<keyword evidence="5 7" id="KW-1133">Transmembrane helix</keyword>
<keyword evidence="3" id="KW-1003">Cell membrane</keyword>
<feature type="transmembrane region" description="Helical" evidence="7">
    <location>
        <begin position="348"/>
        <end position="369"/>
    </location>
</feature>
<dbReference type="CDD" id="cd06177">
    <property type="entry name" value="MFS_NHS"/>
    <property type="match status" value="1"/>
</dbReference>
<organism evidence="8 9">
    <name type="scientific">Pedobacter xixiisoli</name>
    <dbReference type="NCBI Taxonomy" id="1476464"/>
    <lineage>
        <taxon>Bacteria</taxon>
        <taxon>Pseudomonadati</taxon>
        <taxon>Bacteroidota</taxon>
        <taxon>Sphingobacteriia</taxon>
        <taxon>Sphingobacteriales</taxon>
        <taxon>Sphingobacteriaceae</taxon>
        <taxon>Pedobacter</taxon>
    </lineage>
</organism>
<sequence>MNIKLRLTIMSFMQFFVWAAWLITIANYWFGTKQWDGAHFGIIFATMGIASLFMPTITGILADKWINAEKLYAVLHLLYAGVMFYLPQVDNPHTFFWIILLAMCFYMPTIALSNSISYTTLKNSEFDVVKSFPPIRVWGTVGFIVAMWVTNLTGSKASANQFYIAGVGAILLGFYSFTLPKCLPTKSVSEKANFVESLGLEAFKLFANYKMALFFIFSMFLGGALQLTNAYGDVFLDEFKLFPIYANSLVVKYSTLIISISQVSETLFILAIPFFLKRFGIKKVIVISMLAWVFRFGLFAYGDPAGGLWMIILSCIVYGMAFDFFNISGSLFVETSTTAKIRSSAQGLFMMMTNGFGAILGSLLSGWMIDKYFTKFYTDIKSTADLVNTDINNEHLRKFLGNKGIDVLADGSLSRALDVKDWHNIWLSFALYALVITVLFALMFKHKHTRAEEEAINKISH</sequence>
<dbReference type="AlphaFoldDB" id="A0A285ZTC4"/>
<proteinExistence type="predicted"/>
<dbReference type="PANTHER" id="PTHR23522:SF4">
    <property type="entry name" value="NUCLEOSIDE PERMEASE NUPG-RELATED"/>
    <property type="match status" value="1"/>
</dbReference>
<dbReference type="Proteomes" id="UP000219281">
    <property type="component" value="Unassembled WGS sequence"/>
</dbReference>
<gene>
    <name evidence="8" type="ORF">SAMN06297358_0899</name>
</gene>
<keyword evidence="4 7" id="KW-0812">Transmembrane</keyword>
<feature type="transmembrane region" description="Helical" evidence="7">
    <location>
        <begin position="284"/>
        <end position="302"/>
    </location>
</feature>
<dbReference type="FunFam" id="1.20.1250.20:FF:000012">
    <property type="entry name" value="Nucleoside permease NupG"/>
    <property type="match status" value="1"/>
</dbReference>
<dbReference type="SUPFAM" id="SSF103473">
    <property type="entry name" value="MFS general substrate transporter"/>
    <property type="match status" value="1"/>
</dbReference>